<proteinExistence type="predicted"/>
<dbReference type="Proteomes" id="UP001500707">
    <property type="component" value="Unassembled WGS sequence"/>
</dbReference>
<organism evidence="1 2">
    <name type="scientific">Streptomyces osmaniensis</name>
    <dbReference type="NCBI Taxonomy" id="593134"/>
    <lineage>
        <taxon>Bacteria</taxon>
        <taxon>Bacillati</taxon>
        <taxon>Actinomycetota</taxon>
        <taxon>Actinomycetes</taxon>
        <taxon>Kitasatosporales</taxon>
        <taxon>Streptomycetaceae</taxon>
        <taxon>Streptomyces</taxon>
    </lineage>
</organism>
<accession>A0ABP6XEV5</accession>
<keyword evidence="2" id="KW-1185">Reference proteome</keyword>
<evidence type="ECO:0008006" key="3">
    <source>
        <dbReference type="Google" id="ProtNLM"/>
    </source>
</evidence>
<evidence type="ECO:0000313" key="2">
    <source>
        <dbReference type="Proteomes" id="UP001500707"/>
    </source>
</evidence>
<evidence type="ECO:0000313" key="1">
    <source>
        <dbReference type="EMBL" id="GAA3565762.1"/>
    </source>
</evidence>
<comment type="caution">
    <text evidence="1">The sequence shown here is derived from an EMBL/GenBank/DDBJ whole genome shotgun (WGS) entry which is preliminary data.</text>
</comment>
<dbReference type="EMBL" id="BAABCE010000011">
    <property type="protein sequence ID" value="GAA3565762.1"/>
    <property type="molecule type" value="Genomic_DNA"/>
</dbReference>
<dbReference type="RefSeq" id="WP_346183949.1">
    <property type="nucleotide sequence ID" value="NZ_BAABCE010000011.1"/>
</dbReference>
<reference evidence="2" key="1">
    <citation type="journal article" date="2019" name="Int. J. Syst. Evol. Microbiol.">
        <title>The Global Catalogue of Microorganisms (GCM) 10K type strain sequencing project: providing services to taxonomists for standard genome sequencing and annotation.</title>
        <authorList>
            <consortium name="The Broad Institute Genomics Platform"/>
            <consortium name="The Broad Institute Genome Sequencing Center for Infectious Disease"/>
            <person name="Wu L."/>
            <person name="Ma J."/>
        </authorList>
    </citation>
    <scope>NUCLEOTIDE SEQUENCE [LARGE SCALE GENOMIC DNA]</scope>
    <source>
        <strain evidence="2">JCM 17656</strain>
    </source>
</reference>
<protein>
    <recommendedName>
        <fullName evidence="3">Hedgehog/Intein (Hint) domain-containing protein</fullName>
    </recommendedName>
</protein>
<gene>
    <name evidence="1" type="ORF">GCM10022295_54840</name>
</gene>
<name>A0ABP6XEV5_9ACTN</name>
<sequence length="68" mass="7521">MSDAPVERAPGPSPRDSDCRCYRASGELLVSADHFRLCFDDSGRLVAQDVIRRAGLSQHPSTDEEFAR</sequence>